<name>A0A9P4ILN1_9PEZI</name>
<organism evidence="12 13">
    <name type="scientific">Rhizodiscina lignyota</name>
    <dbReference type="NCBI Taxonomy" id="1504668"/>
    <lineage>
        <taxon>Eukaryota</taxon>
        <taxon>Fungi</taxon>
        <taxon>Dikarya</taxon>
        <taxon>Ascomycota</taxon>
        <taxon>Pezizomycotina</taxon>
        <taxon>Dothideomycetes</taxon>
        <taxon>Pleosporomycetidae</taxon>
        <taxon>Aulographales</taxon>
        <taxon>Rhizodiscinaceae</taxon>
        <taxon>Rhizodiscina</taxon>
    </lineage>
</organism>
<feature type="compositionally biased region" description="Low complexity" evidence="10">
    <location>
        <begin position="325"/>
        <end position="336"/>
    </location>
</feature>
<feature type="compositionally biased region" description="Polar residues" evidence="10">
    <location>
        <begin position="337"/>
        <end position="362"/>
    </location>
</feature>
<dbReference type="EMBL" id="ML978123">
    <property type="protein sequence ID" value="KAF2102007.1"/>
    <property type="molecule type" value="Genomic_DNA"/>
</dbReference>
<evidence type="ECO:0000256" key="7">
    <source>
        <dbReference type="ARBA" id="ARBA00023136"/>
    </source>
</evidence>
<evidence type="ECO:0000256" key="6">
    <source>
        <dbReference type="ARBA" id="ARBA00022989"/>
    </source>
</evidence>
<evidence type="ECO:0000256" key="8">
    <source>
        <dbReference type="ARBA" id="ARBA00023315"/>
    </source>
</evidence>
<accession>A0A9P4ILN1</accession>
<dbReference type="Pfam" id="PF03062">
    <property type="entry name" value="MBOAT"/>
    <property type="match status" value="1"/>
</dbReference>
<feature type="compositionally biased region" description="Polar residues" evidence="10">
    <location>
        <begin position="311"/>
        <end position="323"/>
    </location>
</feature>
<comment type="caution">
    <text evidence="12">The sequence shown here is derived from an EMBL/GenBank/DDBJ whole genome shotgun (WGS) entry which is preliminary data.</text>
</comment>
<feature type="transmembrane region" description="Helical" evidence="11">
    <location>
        <begin position="203"/>
        <end position="227"/>
    </location>
</feature>
<dbReference type="Proteomes" id="UP000799772">
    <property type="component" value="Unassembled WGS sequence"/>
</dbReference>
<comment type="similarity">
    <text evidence="2">Belongs to the membrane-bound acyltransferase family. Sterol o-acyltransferase subfamily.</text>
</comment>
<comment type="function">
    <text evidence="9">Sterol O-acyltransferase that catalyzes the formation of stery esters.</text>
</comment>
<feature type="compositionally biased region" description="Basic and acidic residues" evidence="10">
    <location>
        <begin position="1"/>
        <end position="10"/>
    </location>
</feature>
<keyword evidence="7 11" id="KW-0472">Membrane</keyword>
<evidence type="ECO:0000256" key="4">
    <source>
        <dbReference type="ARBA" id="ARBA00022692"/>
    </source>
</evidence>
<evidence type="ECO:0000256" key="10">
    <source>
        <dbReference type="SAM" id="MobiDB-lite"/>
    </source>
</evidence>
<feature type="region of interest" description="Disordered" evidence="10">
    <location>
        <begin position="311"/>
        <end position="365"/>
    </location>
</feature>
<evidence type="ECO:0000256" key="9">
    <source>
        <dbReference type="ARBA" id="ARBA00023568"/>
    </source>
</evidence>
<keyword evidence="4 11" id="KW-0812">Transmembrane</keyword>
<dbReference type="PANTHER" id="PTHR10408:SF23">
    <property type="entry name" value="STEROL O-ACYLTRANSFERASE 1-RELATED"/>
    <property type="match status" value="1"/>
</dbReference>
<reference evidence="12" key="1">
    <citation type="journal article" date="2020" name="Stud. Mycol.">
        <title>101 Dothideomycetes genomes: a test case for predicting lifestyles and emergence of pathogens.</title>
        <authorList>
            <person name="Haridas S."/>
            <person name="Albert R."/>
            <person name="Binder M."/>
            <person name="Bloem J."/>
            <person name="Labutti K."/>
            <person name="Salamov A."/>
            <person name="Andreopoulos B."/>
            <person name="Baker S."/>
            <person name="Barry K."/>
            <person name="Bills G."/>
            <person name="Bluhm B."/>
            <person name="Cannon C."/>
            <person name="Castanera R."/>
            <person name="Culley D."/>
            <person name="Daum C."/>
            <person name="Ezra D."/>
            <person name="Gonzalez J."/>
            <person name="Henrissat B."/>
            <person name="Kuo A."/>
            <person name="Liang C."/>
            <person name="Lipzen A."/>
            <person name="Lutzoni F."/>
            <person name="Magnuson J."/>
            <person name="Mondo S."/>
            <person name="Nolan M."/>
            <person name="Ohm R."/>
            <person name="Pangilinan J."/>
            <person name="Park H.-J."/>
            <person name="Ramirez L."/>
            <person name="Alfaro M."/>
            <person name="Sun H."/>
            <person name="Tritt A."/>
            <person name="Yoshinaga Y."/>
            <person name="Zwiers L.-H."/>
            <person name="Turgeon B."/>
            <person name="Goodwin S."/>
            <person name="Spatafora J."/>
            <person name="Crous P."/>
            <person name="Grigoriev I."/>
        </authorList>
    </citation>
    <scope>NUCLEOTIDE SEQUENCE</scope>
    <source>
        <strain evidence="12">CBS 133067</strain>
    </source>
</reference>
<evidence type="ECO:0000256" key="3">
    <source>
        <dbReference type="ARBA" id="ARBA00022679"/>
    </source>
</evidence>
<dbReference type="GO" id="GO:0034737">
    <property type="term" value="F:ergosterol O-acyltransferase activity"/>
    <property type="evidence" value="ECO:0007669"/>
    <property type="project" value="TreeGrafter"/>
</dbReference>
<dbReference type="GO" id="GO:0005789">
    <property type="term" value="C:endoplasmic reticulum membrane"/>
    <property type="evidence" value="ECO:0007669"/>
    <property type="project" value="UniProtKB-SubCell"/>
</dbReference>
<keyword evidence="3" id="KW-0808">Transferase</keyword>
<dbReference type="InterPro" id="IPR004299">
    <property type="entry name" value="MBOAT_fam"/>
</dbReference>
<feature type="transmembrane region" description="Helical" evidence="11">
    <location>
        <begin position="159"/>
        <end position="182"/>
    </location>
</feature>
<evidence type="ECO:0000256" key="5">
    <source>
        <dbReference type="ARBA" id="ARBA00022824"/>
    </source>
</evidence>
<evidence type="ECO:0000256" key="1">
    <source>
        <dbReference type="ARBA" id="ARBA00004477"/>
    </source>
</evidence>
<sequence>MAGDVRKDTQEQLTSMSTSPHINGHTQLNGSSAAFDSLLDEHDPSSLEHSAGEWSGEPSSTSDEEDYDTMKLDASAVVSGSRGAGLKRRKSIHVVLEKTDKKGRYVLTAEDPEIRDILRHTIEQESIDPKKRKRFRDLVFTRQFTTFDRQNPLSSESPFYGFFTLFWLCMFMLLLRIATHNWRDYGSILGRAEILHMMTDRELLMLGVTDGVMCASTMVGVLLQKIIAKGYLSWNSSGWIIQNLWQSFYLGAVIWWTYYREWPWTHTIFTVLHGLVFLMKQHSYAFYNGYLSQVYRRKRIVEHKLRQLGQMSPVASPTTQTKPPFSFSSALDDAASPNSEATPTQTTRRRGQSNPSAASTNLAKEKSEVSSIASAIEAGSSLDQSQMEAFERVLQNERQRLSEELDGKCTDTRNTYPSNLTVANWADWVCLPTLVYELEYPRQERISWAYVAEKTAACLGTIWVMIIVSQAYIYPLVLKTIEMKRAGLSLPDRWVEFPWICMDLLFPMMLEQLLTWYVIWECVLNVLAELTRFADRGFYGDWWNSVSWDQYARDWNRPVHNFLLRHVYHSSISAFHLSKGTATFATFLLSALVHELVMWCLFKKVRGYLFCMQLMQLPLVAMSRTKLLRGRKLLGNVVFWIGLFVGPSVITSLYLIV</sequence>
<dbReference type="PANTHER" id="PTHR10408">
    <property type="entry name" value="STEROL O-ACYLTRANSFERASE"/>
    <property type="match status" value="1"/>
</dbReference>
<comment type="subcellular location">
    <subcellularLocation>
        <location evidence="1">Endoplasmic reticulum membrane</location>
        <topology evidence="1">Multi-pass membrane protein</topology>
    </subcellularLocation>
</comment>
<evidence type="ECO:0000256" key="2">
    <source>
        <dbReference type="ARBA" id="ARBA00009010"/>
    </source>
</evidence>
<evidence type="ECO:0000313" key="13">
    <source>
        <dbReference type="Proteomes" id="UP000799772"/>
    </source>
</evidence>
<feature type="compositionally biased region" description="Polar residues" evidence="10">
    <location>
        <begin position="11"/>
        <end position="34"/>
    </location>
</feature>
<feature type="transmembrane region" description="Helical" evidence="11">
    <location>
        <begin position="580"/>
        <end position="599"/>
    </location>
</feature>
<feature type="region of interest" description="Disordered" evidence="10">
    <location>
        <begin position="1"/>
        <end position="67"/>
    </location>
</feature>
<dbReference type="OrthoDB" id="10039049at2759"/>
<feature type="transmembrane region" description="Helical" evidence="11">
    <location>
        <begin position="455"/>
        <end position="477"/>
    </location>
</feature>
<proteinExistence type="inferred from homology"/>
<dbReference type="InterPro" id="IPR014371">
    <property type="entry name" value="Oat_ACAT_DAG_ARE"/>
</dbReference>
<feature type="transmembrane region" description="Helical" evidence="11">
    <location>
        <begin position="239"/>
        <end position="259"/>
    </location>
</feature>
<dbReference type="GO" id="GO:0008204">
    <property type="term" value="P:ergosterol metabolic process"/>
    <property type="evidence" value="ECO:0007669"/>
    <property type="project" value="TreeGrafter"/>
</dbReference>
<feature type="transmembrane region" description="Helical" evidence="11">
    <location>
        <begin position="633"/>
        <end position="656"/>
    </location>
</feature>
<keyword evidence="5" id="KW-0256">Endoplasmic reticulum</keyword>
<keyword evidence="13" id="KW-1185">Reference proteome</keyword>
<keyword evidence="8" id="KW-0012">Acyltransferase</keyword>
<gene>
    <name evidence="12" type="ORF">NA57DRAFT_64633</name>
</gene>
<evidence type="ECO:0000313" key="12">
    <source>
        <dbReference type="EMBL" id="KAF2102007.1"/>
    </source>
</evidence>
<evidence type="ECO:0000256" key="11">
    <source>
        <dbReference type="SAM" id="Phobius"/>
    </source>
</evidence>
<dbReference type="AlphaFoldDB" id="A0A9P4ILN1"/>
<keyword evidence="6 11" id="KW-1133">Transmembrane helix</keyword>
<protein>
    <submittedName>
        <fullName evidence="12">MBOAT-domain-containing protein</fullName>
    </submittedName>
</protein>